<dbReference type="SUPFAM" id="SSF143081">
    <property type="entry name" value="BB1717-like"/>
    <property type="match status" value="1"/>
</dbReference>
<evidence type="ECO:0000256" key="7">
    <source>
        <dbReference type="ARBA" id="ARBA00023239"/>
    </source>
</evidence>
<evidence type="ECO:0000313" key="9">
    <source>
        <dbReference type="EMBL" id="TRW43485.1"/>
    </source>
</evidence>
<comment type="caution">
    <text evidence="9">The sequence shown here is derived from an EMBL/GenBank/DDBJ whole genome shotgun (WGS) entry which is preliminary data.</text>
</comment>
<proteinExistence type="inferred from homology"/>
<dbReference type="GO" id="GO:0008233">
    <property type="term" value="F:peptidase activity"/>
    <property type="evidence" value="ECO:0007669"/>
    <property type="project" value="UniProtKB-KW"/>
</dbReference>
<evidence type="ECO:0000313" key="10">
    <source>
        <dbReference type="Proteomes" id="UP000318693"/>
    </source>
</evidence>
<protein>
    <recommendedName>
        <fullName evidence="8">Abasic site processing protein</fullName>
        <ecNumber evidence="8">3.4.-.-</ecNumber>
    </recommendedName>
</protein>
<dbReference type="GO" id="GO:0106300">
    <property type="term" value="P:protein-DNA covalent cross-linking repair"/>
    <property type="evidence" value="ECO:0007669"/>
    <property type="project" value="InterPro"/>
</dbReference>
<dbReference type="GO" id="GO:0016829">
    <property type="term" value="F:lyase activity"/>
    <property type="evidence" value="ECO:0007669"/>
    <property type="project" value="UniProtKB-KW"/>
</dbReference>
<gene>
    <name evidence="9" type="ORF">FJ693_17405</name>
</gene>
<dbReference type="Proteomes" id="UP000318693">
    <property type="component" value="Unassembled WGS sequence"/>
</dbReference>
<name>A0A552WL32_9MICO</name>
<reference evidence="9 10" key="1">
    <citation type="submission" date="2019-07" db="EMBL/GenBank/DDBJ databases">
        <title>Georgenia wutianyii sp. nov. and Georgenia *** sp. nov. isolated from plateau pika (Ochotona curzoniae) in the Qinghai-Tibet plateau of China.</title>
        <authorList>
            <person name="Tian Z."/>
        </authorList>
    </citation>
    <scope>NUCLEOTIDE SEQUENCE [LARGE SCALE GENOMIC DNA]</scope>
    <source>
        <strain evidence="9 10">Z446</strain>
    </source>
</reference>
<evidence type="ECO:0000256" key="3">
    <source>
        <dbReference type="ARBA" id="ARBA00022763"/>
    </source>
</evidence>
<evidence type="ECO:0000256" key="1">
    <source>
        <dbReference type="ARBA" id="ARBA00008136"/>
    </source>
</evidence>
<evidence type="ECO:0000256" key="2">
    <source>
        <dbReference type="ARBA" id="ARBA00022670"/>
    </source>
</evidence>
<keyword evidence="7" id="KW-0456">Lyase</keyword>
<evidence type="ECO:0000256" key="4">
    <source>
        <dbReference type="ARBA" id="ARBA00022801"/>
    </source>
</evidence>
<dbReference type="InterPro" id="IPR003738">
    <property type="entry name" value="SRAP"/>
</dbReference>
<dbReference type="InterPro" id="IPR036590">
    <property type="entry name" value="SRAP-like"/>
</dbReference>
<dbReference type="PANTHER" id="PTHR13604">
    <property type="entry name" value="DC12-RELATED"/>
    <property type="match status" value="1"/>
</dbReference>
<keyword evidence="6" id="KW-0238">DNA-binding</keyword>
<dbReference type="Gene3D" id="3.90.1680.10">
    <property type="entry name" value="SOS response associated peptidase-like"/>
    <property type="match status" value="1"/>
</dbReference>
<dbReference type="EC" id="3.4.-.-" evidence="8"/>
<comment type="similarity">
    <text evidence="1 8">Belongs to the SOS response-associated peptidase family.</text>
</comment>
<evidence type="ECO:0000256" key="6">
    <source>
        <dbReference type="ARBA" id="ARBA00023125"/>
    </source>
</evidence>
<sequence length="261" mass="28151">MCGRYASFRQAQDLADIFDVAVVAEDAAELPPSWNVAPTDGARVVLERTVQPEPEEHAAPGTRAAKAPAPGASADAVRREMHLARWGLVPHWAKDLSAGAKMINARMESVGSKSAFATPLRTKRCLVVADGYYEWQKPAAGAGRTAKKTPFFIRPADGSPLAFAGLYSWWRRPGDPAAPWQLTCTILTTAAVGPMGELHDRVPVILSRNHVDPWLDRSVTNADEALAVARQPGPELTWYEVSTQVNAVRNDGPELVAAVAP</sequence>
<organism evidence="9 10">
    <name type="scientific">Georgenia yuyongxinii</name>
    <dbReference type="NCBI Taxonomy" id="2589797"/>
    <lineage>
        <taxon>Bacteria</taxon>
        <taxon>Bacillati</taxon>
        <taxon>Actinomycetota</taxon>
        <taxon>Actinomycetes</taxon>
        <taxon>Micrococcales</taxon>
        <taxon>Bogoriellaceae</taxon>
        <taxon>Georgenia</taxon>
    </lineage>
</organism>
<keyword evidence="4 8" id="KW-0378">Hydrolase</keyword>
<evidence type="ECO:0000256" key="8">
    <source>
        <dbReference type="RuleBase" id="RU364100"/>
    </source>
</evidence>
<dbReference type="GO" id="GO:0003697">
    <property type="term" value="F:single-stranded DNA binding"/>
    <property type="evidence" value="ECO:0007669"/>
    <property type="project" value="InterPro"/>
</dbReference>
<dbReference type="AlphaFoldDB" id="A0A552WL32"/>
<keyword evidence="2 8" id="KW-0645">Protease</keyword>
<dbReference type="EMBL" id="VJXR01000079">
    <property type="protein sequence ID" value="TRW43485.1"/>
    <property type="molecule type" value="Genomic_DNA"/>
</dbReference>
<evidence type="ECO:0000256" key="5">
    <source>
        <dbReference type="ARBA" id="ARBA00023124"/>
    </source>
</evidence>
<keyword evidence="5" id="KW-0190">Covalent protein-DNA linkage</keyword>
<accession>A0A552WL32</accession>
<dbReference type="GO" id="GO:0006508">
    <property type="term" value="P:proteolysis"/>
    <property type="evidence" value="ECO:0007669"/>
    <property type="project" value="UniProtKB-KW"/>
</dbReference>
<dbReference type="Pfam" id="PF02586">
    <property type="entry name" value="SRAP"/>
    <property type="match status" value="1"/>
</dbReference>
<dbReference type="PANTHER" id="PTHR13604:SF0">
    <property type="entry name" value="ABASIC SITE PROCESSING PROTEIN HMCES"/>
    <property type="match status" value="1"/>
</dbReference>
<dbReference type="RefSeq" id="WP_143419725.1">
    <property type="nucleotide sequence ID" value="NZ_VJXR01000079.1"/>
</dbReference>
<keyword evidence="10" id="KW-1185">Reference proteome</keyword>
<keyword evidence="3" id="KW-0227">DNA damage</keyword>